<comment type="caution">
    <text evidence="1">The sequence shown here is derived from an EMBL/GenBank/DDBJ whole genome shotgun (WGS) entry which is preliminary data.</text>
</comment>
<accession>A0A4R6JFR3</accession>
<evidence type="ECO:0008006" key="3">
    <source>
        <dbReference type="Google" id="ProtNLM"/>
    </source>
</evidence>
<proteinExistence type="predicted"/>
<dbReference type="Proteomes" id="UP000295388">
    <property type="component" value="Unassembled WGS sequence"/>
</dbReference>
<reference evidence="1 2" key="1">
    <citation type="submission" date="2019-03" db="EMBL/GenBank/DDBJ databases">
        <title>Genomic Encyclopedia of Type Strains, Phase III (KMG-III): the genomes of soil and plant-associated and newly described type strains.</title>
        <authorList>
            <person name="Whitman W."/>
        </authorList>
    </citation>
    <scope>NUCLEOTIDE SEQUENCE [LARGE SCALE GENOMIC DNA]</scope>
    <source>
        <strain evidence="1 2">VKM Ac-2527</strain>
    </source>
</reference>
<name>A0A4R6JFR3_9ACTN</name>
<dbReference type="AlphaFoldDB" id="A0A4R6JFR3"/>
<gene>
    <name evidence="1" type="ORF">EV643_12577</name>
</gene>
<organism evidence="1 2">
    <name type="scientific">Kribbella caucasensis</name>
    <dbReference type="NCBI Taxonomy" id="2512215"/>
    <lineage>
        <taxon>Bacteria</taxon>
        <taxon>Bacillati</taxon>
        <taxon>Actinomycetota</taxon>
        <taxon>Actinomycetes</taxon>
        <taxon>Propionibacteriales</taxon>
        <taxon>Kribbellaceae</taxon>
        <taxon>Kribbella</taxon>
    </lineage>
</organism>
<evidence type="ECO:0000313" key="1">
    <source>
        <dbReference type="EMBL" id="TDO34820.1"/>
    </source>
</evidence>
<dbReference type="EMBL" id="SNWQ01000025">
    <property type="protein sequence ID" value="TDO34820.1"/>
    <property type="molecule type" value="Genomic_DNA"/>
</dbReference>
<evidence type="ECO:0000313" key="2">
    <source>
        <dbReference type="Proteomes" id="UP000295388"/>
    </source>
</evidence>
<sequence length="75" mass="8505">MELRGRGWSIVAAAREVGVSRTTRNNWSCGYKTYRKGQVVGFVASLDRLADREISSRFLSQERIGSRLRICVMPV</sequence>
<keyword evidence="2" id="KW-1185">Reference proteome</keyword>
<protein>
    <recommendedName>
        <fullName evidence="3">Homeodomain-like domain-containing protein</fullName>
    </recommendedName>
</protein>